<evidence type="ECO:0000256" key="1">
    <source>
        <dbReference type="SAM" id="MobiDB-lite"/>
    </source>
</evidence>
<feature type="region of interest" description="Disordered" evidence="1">
    <location>
        <begin position="1"/>
        <end position="40"/>
    </location>
</feature>
<dbReference type="EMBL" id="CP030759">
    <property type="protein sequence ID" value="AXA36342.1"/>
    <property type="molecule type" value="Genomic_DNA"/>
</dbReference>
<evidence type="ECO:0000313" key="3">
    <source>
        <dbReference type="Proteomes" id="UP000262583"/>
    </source>
</evidence>
<evidence type="ECO:0000313" key="2">
    <source>
        <dbReference type="EMBL" id="AXA36342.1"/>
    </source>
</evidence>
<protein>
    <submittedName>
        <fullName evidence="2">Uncharacterized protein</fullName>
    </submittedName>
</protein>
<reference evidence="2 3" key="1">
    <citation type="submission" date="2018-05" db="EMBL/GenBank/DDBJ databases">
        <title>A metagenomic window into the 2 km-deep terrestrial subsurface aquifer revealed taxonomically and functionally diverse microbial community comprising novel uncultured bacterial lineages.</title>
        <authorList>
            <person name="Kadnikov V.V."/>
            <person name="Mardanov A.V."/>
            <person name="Beletsky A.V."/>
            <person name="Banks D."/>
            <person name="Pimenov N.V."/>
            <person name="Frank Y.A."/>
            <person name="Karnachuk O.V."/>
            <person name="Ravin N.V."/>
        </authorList>
    </citation>
    <scope>NUCLEOTIDE SEQUENCE [LARGE SCALE GENOMIC DNA]</scope>
    <source>
        <strain evidence="2">BY</strain>
    </source>
</reference>
<dbReference type="AlphaFoldDB" id="A0A2Z4Y6J9"/>
<accession>A0A2Z4Y6J9</accession>
<gene>
    <name evidence="2" type="ORF">BRCON_1565</name>
</gene>
<dbReference type="Proteomes" id="UP000262583">
    <property type="component" value="Chromosome"/>
</dbReference>
<proteinExistence type="predicted"/>
<dbReference type="KEGG" id="schv:BRCON_1565"/>
<sequence>MNIGKMVDFGSGDFSPRLGYGSEDSPAKTTVESDDICGVT</sequence>
<organism evidence="2 3">
    <name type="scientific">Sumerlaea chitinivorans</name>
    <dbReference type="NCBI Taxonomy" id="2250252"/>
    <lineage>
        <taxon>Bacteria</taxon>
        <taxon>Candidatus Sumerlaeota</taxon>
        <taxon>Candidatus Sumerlaeia</taxon>
        <taxon>Candidatus Sumerlaeales</taxon>
        <taxon>Candidatus Sumerlaeaceae</taxon>
        <taxon>Candidatus Sumerlaea</taxon>
    </lineage>
</organism>
<name>A0A2Z4Y6J9_SUMC1</name>